<dbReference type="PANTHER" id="PTHR34478:SF1">
    <property type="entry name" value="PROTEIN LEMA"/>
    <property type="match status" value="1"/>
</dbReference>
<keyword evidence="5 6" id="KW-0472">Membrane</keyword>
<evidence type="ECO:0000256" key="2">
    <source>
        <dbReference type="ARBA" id="ARBA00008854"/>
    </source>
</evidence>
<reference evidence="7 8" key="1">
    <citation type="submission" date="2019-11" db="EMBL/GenBank/DDBJ databases">
        <title>Draft genome sequence of Paludibacterium sp. dN18-1.</title>
        <authorList>
            <person name="Im W.-T."/>
        </authorList>
    </citation>
    <scope>NUCLEOTIDE SEQUENCE [LARGE SCALE GENOMIC DNA]</scope>
    <source>
        <strain evidence="8">dN 18-1</strain>
    </source>
</reference>
<dbReference type="SUPFAM" id="SSF140478">
    <property type="entry name" value="LemA-like"/>
    <property type="match status" value="1"/>
</dbReference>
<sequence>MLHLAMFFGVVALLLAYLTILYNGLVGLKHSVAKCWANIDVLLKQRHDELPKLVEVCKHYAQFEQATLIGIMDARNAIASHASQHRVEQLGAAETTLRGLLGQVFAVAEAYPELKADQQFSHLSQRISQLEESIADRRELYNDAVNLNNVRIDQFPDVLVARLFGFEAARPLRFSAEEKRDVDVGALFNAR</sequence>
<dbReference type="GO" id="GO:0016020">
    <property type="term" value="C:membrane"/>
    <property type="evidence" value="ECO:0007669"/>
    <property type="project" value="UniProtKB-SubCell"/>
</dbReference>
<dbReference type="Proteomes" id="UP000446658">
    <property type="component" value="Unassembled WGS sequence"/>
</dbReference>
<keyword evidence="3 6" id="KW-0812">Transmembrane</keyword>
<gene>
    <name evidence="7" type="ORF">GKE73_03500</name>
</gene>
<evidence type="ECO:0000256" key="3">
    <source>
        <dbReference type="ARBA" id="ARBA00022692"/>
    </source>
</evidence>
<comment type="similarity">
    <text evidence="2">Belongs to the LemA family.</text>
</comment>
<dbReference type="InterPro" id="IPR023353">
    <property type="entry name" value="LemA-like_dom_sf"/>
</dbReference>
<organism evidence="7 8">
    <name type="scientific">Paludibacterium denitrificans</name>
    <dbReference type="NCBI Taxonomy" id="2675226"/>
    <lineage>
        <taxon>Bacteria</taxon>
        <taxon>Pseudomonadati</taxon>
        <taxon>Pseudomonadota</taxon>
        <taxon>Betaproteobacteria</taxon>
        <taxon>Neisseriales</taxon>
        <taxon>Chromobacteriaceae</taxon>
        <taxon>Paludibacterium</taxon>
    </lineage>
</organism>
<dbReference type="Pfam" id="PF04011">
    <property type="entry name" value="LemA"/>
    <property type="match status" value="1"/>
</dbReference>
<comment type="subcellular location">
    <subcellularLocation>
        <location evidence="1">Membrane</location>
        <topology evidence="1">Single-pass membrane protein</topology>
    </subcellularLocation>
</comment>
<proteinExistence type="inferred from homology"/>
<comment type="caution">
    <text evidence="7">The sequence shown here is derived from an EMBL/GenBank/DDBJ whole genome shotgun (WGS) entry which is preliminary data.</text>
</comment>
<evidence type="ECO:0000256" key="4">
    <source>
        <dbReference type="ARBA" id="ARBA00022989"/>
    </source>
</evidence>
<keyword evidence="4 6" id="KW-1133">Transmembrane helix</keyword>
<dbReference type="AlphaFoldDB" id="A0A844GAN5"/>
<evidence type="ECO:0000256" key="6">
    <source>
        <dbReference type="SAM" id="Phobius"/>
    </source>
</evidence>
<evidence type="ECO:0000256" key="1">
    <source>
        <dbReference type="ARBA" id="ARBA00004167"/>
    </source>
</evidence>
<dbReference type="InterPro" id="IPR007156">
    <property type="entry name" value="MamQ_LemA"/>
</dbReference>
<evidence type="ECO:0000313" key="8">
    <source>
        <dbReference type="Proteomes" id="UP000446658"/>
    </source>
</evidence>
<dbReference type="Gene3D" id="1.20.1440.20">
    <property type="entry name" value="LemA-like domain"/>
    <property type="match status" value="1"/>
</dbReference>
<accession>A0A844GAN5</accession>
<dbReference type="EMBL" id="WLYX01000001">
    <property type="protein sequence ID" value="MTD32699.1"/>
    <property type="molecule type" value="Genomic_DNA"/>
</dbReference>
<feature type="transmembrane region" description="Helical" evidence="6">
    <location>
        <begin position="6"/>
        <end position="25"/>
    </location>
</feature>
<protein>
    <submittedName>
        <fullName evidence="7">LemA family protein</fullName>
    </submittedName>
</protein>
<evidence type="ECO:0000256" key="5">
    <source>
        <dbReference type="ARBA" id="ARBA00023136"/>
    </source>
</evidence>
<evidence type="ECO:0000313" key="7">
    <source>
        <dbReference type="EMBL" id="MTD32699.1"/>
    </source>
</evidence>
<keyword evidence="8" id="KW-1185">Reference proteome</keyword>
<dbReference type="PANTHER" id="PTHR34478">
    <property type="entry name" value="PROTEIN LEMA"/>
    <property type="match status" value="1"/>
</dbReference>
<name>A0A844GAN5_9NEIS</name>